<protein>
    <submittedName>
        <fullName evidence="1">Uncharacterized protein</fullName>
    </submittedName>
</protein>
<sequence>MKKFILSGACMFDRVELNVQPPQIYDNLLEAREAMLGSIMLDLEEMDYCVEKKNDGAIMFNKILGNCNLGEATTRSAWIDMEDFSAAYEIKEVEI</sequence>
<organism evidence="1">
    <name type="scientific">Siphoviridae sp. ctZHD14</name>
    <dbReference type="NCBI Taxonomy" id="2827891"/>
    <lineage>
        <taxon>Viruses</taxon>
        <taxon>Duplodnaviria</taxon>
        <taxon>Heunggongvirae</taxon>
        <taxon>Uroviricota</taxon>
        <taxon>Caudoviricetes</taxon>
    </lineage>
</organism>
<dbReference type="EMBL" id="BK032687">
    <property type="protein sequence ID" value="DAF55181.1"/>
    <property type="molecule type" value="Genomic_DNA"/>
</dbReference>
<proteinExistence type="predicted"/>
<evidence type="ECO:0000313" key="1">
    <source>
        <dbReference type="EMBL" id="DAF55181.1"/>
    </source>
</evidence>
<reference evidence="1" key="1">
    <citation type="journal article" date="2021" name="Proc. Natl. Acad. Sci. U.S.A.">
        <title>A Catalog of Tens of Thousands of Viruses from Human Metagenomes Reveals Hidden Associations with Chronic Diseases.</title>
        <authorList>
            <person name="Tisza M.J."/>
            <person name="Buck C.B."/>
        </authorList>
    </citation>
    <scope>NUCLEOTIDE SEQUENCE</scope>
    <source>
        <strain evidence="1">CtZHD14</strain>
    </source>
</reference>
<accession>A0A8S5SVT0</accession>
<name>A0A8S5SVT0_9CAUD</name>